<reference evidence="1 2" key="1">
    <citation type="submission" date="2024-11" db="EMBL/GenBank/DDBJ databases">
        <title>A near-complete genome assembly of Cinchona calisaya.</title>
        <authorList>
            <person name="Lian D.C."/>
            <person name="Zhao X.W."/>
            <person name="Wei L."/>
        </authorList>
    </citation>
    <scope>NUCLEOTIDE SEQUENCE [LARGE SCALE GENOMIC DNA]</scope>
    <source>
        <tissue evidence="1">Nenye</tissue>
    </source>
</reference>
<protein>
    <submittedName>
        <fullName evidence="1">Uncharacterized protein</fullName>
    </submittedName>
</protein>
<organism evidence="1 2">
    <name type="scientific">Cinchona calisaya</name>
    <dbReference type="NCBI Taxonomy" id="153742"/>
    <lineage>
        <taxon>Eukaryota</taxon>
        <taxon>Viridiplantae</taxon>
        <taxon>Streptophyta</taxon>
        <taxon>Embryophyta</taxon>
        <taxon>Tracheophyta</taxon>
        <taxon>Spermatophyta</taxon>
        <taxon>Magnoliopsida</taxon>
        <taxon>eudicotyledons</taxon>
        <taxon>Gunneridae</taxon>
        <taxon>Pentapetalae</taxon>
        <taxon>asterids</taxon>
        <taxon>lamiids</taxon>
        <taxon>Gentianales</taxon>
        <taxon>Rubiaceae</taxon>
        <taxon>Cinchonoideae</taxon>
        <taxon>Cinchoneae</taxon>
        <taxon>Cinchona</taxon>
    </lineage>
</organism>
<keyword evidence="2" id="KW-1185">Reference proteome</keyword>
<gene>
    <name evidence="1" type="ORF">ACH5RR_032735</name>
</gene>
<dbReference type="EMBL" id="JBJUIK010000013">
    <property type="protein sequence ID" value="KAL3507353.1"/>
    <property type="molecule type" value="Genomic_DNA"/>
</dbReference>
<dbReference type="Proteomes" id="UP001630127">
    <property type="component" value="Unassembled WGS sequence"/>
</dbReference>
<comment type="caution">
    <text evidence="1">The sequence shown here is derived from an EMBL/GenBank/DDBJ whole genome shotgun (WGS) entry which is preliminary data.</text>
</comment>
<dbReference type="AlphaFoldDB" id="A0ABD2YK36"/>
<accession>A0ABD2YK36</accession>
<evidence type="ECO:0000313" key="2">
    <source>
        <dbReference type="Proteomes" id="UP001630127"/>
    </source>
</evidence>
<name>A0ABD2YK36_9GENT</name>
<sequence>MSLVNSVDYIDGCVGSKFSVLIIRNFTIKLGYSSEVEIEYKNRVVQSQIGSTNAVGLRDNKEIDVNYTFNEVNEHGDKILYGSESEELYNSDYEFHYEDDDLIYGKYGNVVDVDENGDIVLNSKVGLEMNGTGNSGGQCYRTRVTSEKNQSRGLDDDDDTDLHIYDGKNITVVDESNCMISEEILSL</sequence>
<evidence type="ECO:0000313" key="1">
    <source>
        <dbReference type="EMBL" id="KAL3507353.1"/>
    </source>
</evidence>
<proteinExistence type="predicted"/>